<dbReference type="NCBIfam" id="NF000355">
    <property type="entry name" value="ribo_prot_ABC_F"/>
    <property type="match status" value="1"/>
</dbReference>
<protein>
    <recommendedName>
        <fullName evidence="4">ABC transporter domain-containing protein</fullName>
    </recommendedName>
</protein>
<reference evidence="5 6" key="1">
    <citation type="journal article" date="2014" name="Nature">
        <title>An environmental bacterial taxon with a large and distinct metabolic repertoire.</title>
        <authorList>
            <person name="Wilson M.C."/>
            <person name="Mori T."/>
            <person name="Ruckert C."/>
            <person name="Uria A.R."/>
            <person name="Helf M.J."/>
            <person name="Takada K."/>
            <person name="Gernert C."/>
            <person name="Steffens U.A."/>
            <person name="Heycke N."/>
            <person name="Schmitt S."/>
            <person name="Rinke C."/>
            <person name="Helfrich E.J."/>
            <person name="Brachmann A.O."/>
            <person name="Gurgui C."/>
            <person name="Wakimoto T."/>
            <person name="Kracht M."/>
            <person name="Crusemann M."/>
            <person name="Hentschel U."/>
            <person name="Abe I."/>
            <person name="Matsunaga S."/>
            <person name="Kalinowski J."/>
            <person name="Takeyama H."/>
            <person name="Piel J."/>
        </authorList>
    </citation>
    <scope>NUCLEOTIDE SEQUENCE [LARGE SCALE GENOMIC DNA]</scope>
    <source>
        <strain evidence="6">TSY1</strain>
    </source>
</reference>
<feature type="region of interest" description="Disordered" evidence="3">
    <location>
        <begin position="283"/>
        <end position="302"/>
    </location>
</feature>
<dbReference type="SUPFAM" id="SSF52540">
    <property type="entry name" value="P-loop containing nucleoside triphosphate hydrolases"/>
    <property type="match status" value="2"/>
</dbReference>
<dbReference type="Gene3D" id="3.40.50.300">
    <property type="entry name" value="P-loop containing nucleotide triphosphate hydrolases"/>
    <property type="match status" value="2"/>
</dbReference>
<dbReference type="Pfam" id="PF00005">
    <property type="entry name" value="ABC_tran"/>
    <property type="match status" value="2"/>
</dbReference>
<dbReference type="HOGENOM" id="CLU_000604_36_0_7"/>
<feature type="domain" description="ABC transporter" evidence="4">
    <location>
        <begin position="345"/>
        <end position="533"/>
    </location>
</feature>
<dbReference type="InterPro" id="IPR003593">
    <property type="entry name" value="AAA+_ATPase"/>
</dbReference>
<comment type="caution">
    <text evidence="5">The sequence shown here is derived from an EMBL/GenBank/DDBJ whole genome shotgun (WGS) entry which is preliminary data.</text>
</comment>
<evidence type="ECO:0000259" key="4">
    <source>
        <dbReference type="PROSITE" id="PS50893"/>
    </source>
</evidence>
<dbReference type="PANTHER" id="PTHR42855">
    <property type="entry name" value="ABC TRANSPORTER ATP-BINDING SUBUNIT"/>
    <property type="match status" value="1"/>
</dbReference>
<dbReference type="Pfam" id="PF12848">
    <property type="entry name" value="ABC_tran_Xtn"/>
    <property type="match status" value="1"/>
</dbReference>
<dbReference type="FunFam" id="3.40.50.300:FF:000011">
    <property type="entry name" value="Putative ABC transporter ATP-binding component"/>
    <property type="match status" value="1"/>
</dbReference>
<organism evidence="5 6">
    <name type="scientific">Entotheonella factor</name>
    <dbReference type="NCBI Taxonomy" id="1429438"/>
    <lineage>
        <taxon>Bacteria</taxon>
        <taxon>Pseudomonadati</taxon>
        <taxon>Nitrospinota/Tectimicrobiota group</taxon>
        <taxon>Candidatus Tectimicrobiota</taxon>
        <taxon>Candidatus Entotheonellia</taxon>
        <taxon>Candidatus Entotheonellales</taxon>
        <taxon>Candidatus Entotheonellaceae</taxon>
        <taxon>Candidatus Entotheonella</taxon>
    </lineage>
</organism>
<dbReference type="InterPro" id="IPR017871">
    <property type="entry name" value="ABC_transporter-like_CS"/>
</dbReference>
<dbReference type="InterPro" id="IPR032781">
    <property type="entry name" value="ABC_tran_Xtn"/>
</dbReference>
<dbReference type="GO" id="GO:0016887">
    <property type="term" value="F:ATP hydrolysis activity"/>
    <property type="evidence" value="ECO:0007669"/>
    <property type="project" value="InterPro"/>
</dbReference>
<name>W4LBE6_ENTF1</name>
<dbReference type="InterPro" id="IPR051309">
    <property type="entry name" value="ABCF_ATPase"/>
</dbReference>
<dbReference type="AlphaFoldDB" id="W4LBE6"/>
<dbReference type="InterPro" id="IPR027417">
    <property type="entry name" value="P-loop_NTPase"/>
</dbReference>
<evidence type="ECO:0000256" key="2">
    <source>
        <dbReference type="ARBA" id="ARBA00022840"/>
    </source>
</evidence>
<dbReference type="SMART" id="SM00382">
    <property type="entry name" value="AAA"/>
    <property type="match status" value="2"/>
</dbReference>
<sequence>MSLLNASLVTFRHLTQPTPIFTEVSFSIHPGDRVGLIGPNGAGKTTLLQLLTRAREPTAGTLVTRRGLRVGYVPQESPAAHHEGTLEDYVFDAHPELGPLRQALRGLEARMHEPDAAMRYADLLSQYEAQGGFQAEAHTERVLEGLGLDESTRRLPTPHLSSGQRARAELARVLLTPADLLIMDEPTNHLDLAAQAWLEGYLARLDTAYLLVSHDRLFLSRATTRIFELRRGQVTVFEGNYDFYRVQRAVSEKQAWERYQAQQRRIAAAEQAAERRLRLARQVATKPGGGEDRDHLGRKAAKLARTSRILRERGSRGAEVNKPWQETPMPVLDFSHVARTGDQVLRLSGLTKSYGTKCLFQGLEVSVGRGERWAILGPNGTGKTTLLRMVLGLETPEAGSIEIGAHVKFGYYAQEGEQLDAALSPLALCLAGHTDETWVRTILACLKLRPDQAHQTIGTMSAGERGKVALARLLLSGANVLLLDEPTNHLDLDAREAVEGTLTQFPGTIIFVSHDRYFIETLADKTLDLAAWAPS</sequence>
<dbReference type="PANTHER" id="PTHR42855:SF2">
    <property type="entry name" value="DRUG RESISTANCE ABC TRANSPORTER,ATP-BINDING PROTEIN"/>
    <property type="match status" value="1"/>
</dbReference>
<dbReference type="EMBL" id="AZHW01000935">
    <property type="protein sequence ID" value="ETW95287.1"/>
    <property type="molecule type" value="Genomic_DNA"/>
</dbReference>
<evidence type="ECO:0000313" key="5">
    <source>
        <dbReference type="EMBL" id="ETW95287.1"/>
    </source>
</evidence>
<keyword evidence="2" id="KW-0067">ATP-binding</keyword>
<dbReference type="Proteomes" id="UP000019141">
    <property type="component" value="Unassembled WGS sequence"/>
</dbReference>
<dbReference type="InterPro" id="IPR003439">
    <property type="entry name" value="ABC_transporter-like_ATP-bd"/>
</dbReference>
<dbReference type="PROSITE" id="PS00211">
    <property type="entry name" value="ABC_TRANSPORTER_1"/>
    <property type="match status" value="1"/>
</dbReference>
<keyword evidence="6" id="KW-1185">Reference proteome</keyword>
<dbReference type="PROSITE" id="PS50893">
    <property type="entry name" value="ABC_TRANSPORTER_2"/>
    <property type="match status" value="2"/>
</dbReference>
<dbReference type="GO" id="GO:0005524">
    <property type="term" value="F:ATP binding"/>
    <property type="evidence" value="ECO:0007669"/>
    <property type="project" value="UniProtKB-KW"/>
</dbReference>
<gene>
    <name evidence="5" type="ORF">ETSY1_31265</name>
</gene>
<evidence type="ECO:0000256" key="1">
    <source>
        <dbReference type="ARBA" id="ARBA00022741"/>
    </source>
</evidence>
<proteinExistence type="predicted"/>
<feature type="domain" description="ABC transporter" evidence="4">
    <location>
        <begin position="4"/>
        <end position="256"/>
    </location>
</feature>
<keyword evidence="1" id="KW-0547">Nucleotide-binding</keyword>
<evidence type="ECO:0000313" key="6">
    <source>
        <dbReference type="Proteomes" id="UP000019141"/>
    </source>
</evidence>
<evidence type="ECO:0000256" key="3">
    <source>
        <dbReference type="SAM" id="MobiDB-lite"/>
    </source>
</evidence>
<dbReference type="CDD" id="cd03221">
    <property type="entry name" value="ABCF_EF-3"/>
    <property type="match status" value="2"/>
</dbReference>
<accession>W4LBE6</accession>